<evidence type="ECO:0000313" key="2">
    <source>
        <dbReference type="Proteomes" id="UP000596660"/>
    </source>
</evidence>
<sequence length="83" mass="9515">MAEFISGDERKTAAEDTLNAYKAAEVFLYKILMIWGKEEKIERKTISEKFSSTLLKCFWSSELHNKYLLGMKASLAFQNNGAE</sequence>
<dbReference type="Proteomes" id="UP000596660">
    <property type="component" value="Unplaced"/>
</dbReference>
<dbReference type="Gramene" id="AUR62026457-RA">
    <property type="protein sequence ID" value="AUR62026457-RA:cds"/>
    <property type="gene ID" value="AUR62026457"/>
</dbReference>
<reference evidence="1" key="2">
    <citation type="submission" date="2021-03" db="UniProtKB">
        <authorList>
            <consortium name="EnsemblPlants"/>
        </authorList>
    </citation>
    <scope>IDENTIFICATION</scope>
</reference>
<name>A0A803MBJ0_CHEQI</name>
<dbReference type="EnsemblPlants" id="AUR62026457-RA">
    <property type="protein sequence ID" value="AUR62026457-RA:cds"/>
    <property type="gene ID" value="AUR62026457"/>
</dbReference>
<evidence type="ECO:0000313" key="1">
    <source>
        <dbReference type="EnsemblPlants" id="AUR62026457-RA:cds"/>
    </source>
</evidence>
<dbReference type="AlphaFoldDB" id="A0A803MBJ0"/>
<proteinExistence type="predicted"/>
<accession>A0A803MBJ0</accession>
<protein>
    <submittedName>
        <fullName evidence="1">Uncharacterized protein</fullName>
    </submittedName>
</protein>
<keyword evidence="2" id="KW-1185">Reference proteome</keyword>
<organism evidence="1 2">
    <name type="scientific">Chenopodium quinoa</name>
    <name type="common">Quinoa</name>
    <dbReference type="NCBI Taxonomy" id="63459"/>
    <lineage>
        <taxon>Eukaryota</taxon>
        <taxon>Viridiplantae</taxon>
        <taxon>Streptophyta</taxon>
        <taxon>Embryophyta</taxon>
        <taxon>Tracheophyta</taxon>
        <taxon>Spermatophyta</taxon>
        <taxon>Magnoliopsida</taxon>
        <taxon>eudicotyledons</taxon>
        <taxon>Gunneridae</taxon>
        <taxon>Pentapetalae</taxon>
        <taxon>Caryophyllales</taxon>
        <taxon>Chenopodiaceae</taxon>
        <taxon>Chenopodioideae</taxon>
        <taxon>Atripliceae</taxon>
        <taxon>Chenopodium</taxon>
    </lineage>
</organism>
<reference evidence="1" key="1">
    <citation type="journal article" date="2017" name="Nature">
        <title>The genome of Chenopodium quinoa.</title>
        <authorList>
            <person name="Jarvis D.E."/>
            <person name="Ho Y.S."/>
            <person name="Lightfoot D.J."/>
            <person name="Schmoeckel S.M."/>
            <person name="Li B."/>
            <person name="Borm T.J.A."/>
            <person name="Ohyanagi H."/>
            <person name="Mineta K."/>
            <person name="Michell C.T."/>
            <person name="Saber N."/>
            <person name="Kharbatia N.M."/>
            <person name="Rupper R.R."/>
            <person name="Sharp A.R."/>
            <person name="Dally N."/>
            <person name="Boughton B.A."/>
            <person name="Woo Y.H."/>
            <person name="Gao G."/>
            <person name="Schijlen E.G.W.M."/>
            <person name="Guo X."/>
            <person name="Momin A.A."/>
            <person name="Negrao S."/>
            <person name="Al-Babili S."/>
            <person name="Gehring C."/>
            <person name="Roessner U."/>
            <person name="Jung C."/>
            <person name="Murphy K."/>
            <person name="Arold S.T."/>
            <person name="Gojobori T."/>
            <person name="van der Linden C.G."/>
            <person name="van Loo E.N."/>
            <person name="Jellen E.N."/>
            <person name="Maughan P.J."/>
            <person name="Tester M."/>
        </authorList>
    </citation>
    <scope>NUCLEOTIDE SEQUENCE [LARGE SCALE GENOMIC DNA]</scope>
    <source>
        <strain evidence="1">cv. PI 614886</strain>
    </source>
</reference>